<keyword evidence="3" id="KW-1185">Reference proteome</keyword>
<dbReference type="EMBL" id="JAOCZP010000003">
    <property type="protein sequence ID" value="MCT7376075.1"/>
    <property type="molecule type" value="Genomic_DNA"/>
</dbReference>
<comment type="caution">
    <text evidence="2">The sequence shown here is derived from an EMBL/GenBank/DDBJ whole genome shotgun (WGS) entry which is preliminary data.</text>
</comment>
<evidence type="ECO:0000313" key="2">
    <source>
        <dbReference type="EMBL" id="MCT7376075.1"/>
    </source>
</evidence>
<evidence type="ECO:0000313" key="3">
    <source>
        <dbReference type="Proteomes" id="UP001320831"/>
    </source>
</evidence>
<reference evidence="2 3" key="1">
    <citation type="submission" date="2022-09" db="EMBL/GenBank/DDBJ databases">
        <title>Chelativorans salina sp. nov., a novel slightly halophilic bacterium isolated from a saline lake sediment enrichment.</title>
        <authorList>
            <person name="Gao L."/>
            <person name="Fang B.-Z."/>
            <person name="Li W.-J."/>
        </authorList>
    </citation>
    <scope>NUCLEOTIDE SEQUENCE [LARGE SCALE GENOMIC DNA]</scope>
    <source>
        <strain evidence="2 3">EGI FJ00035</strain>
    </source>
</reference>
<organism evidence="2 3">
    <name type="scientific">Chelativorans salis</name>
    <dbReference type="NCBI Taxonomy" id="2978478"/>
    <lineage>
        <taxon>Bacteria</taxon>
        <taxon>Pseudomonadati</taxon>
        <taxon>Pseudomonadota</taxon>
        <taxon>Alphaproteobacteria</taxon>
        <taxon>Hyphomicrobiales</taxon>
        <taxon>Phyllobacteriaceae</taxon>
        <taxon>Chelativorans</taxon>
    </lineage>
</organism>
<dbReference type="RefSeq" id="WP_260903545.1">
    <property type="nucleotide sequence ID" value="NZ_JAOCZP010000003.1"/>
</dbReference>
<feature type="compositionally biased region" description="Basic and acidic residues" evidence="1">
    <location>
        <begin position="25"/>
        <end position="37"/>
    </location>
</feature>
<feature type="region of interest" description="Disordered" evidence="1">
    <location>
        <begin position="25"/>
        <end position="55"/>
    </location>
</feature>
<evidence type="ECO:0000256" key="1">
    <source>
        <dbReference type="SAM" id="MobiDB-lite"/>
    </source>
</evidence>
<proteinExistence type="predicted"/>
<dbReference type="Proteomes" id="UP001320831">
    <property type="component" value="Unassembled WGS sequence"/>
</dbReference>
<name>A0ABT2LNC7_9HYPH</name>
<protein>
    <submittedName>
        <fullName evidence="2">Uncharacterized protein</fullName>
    </submittedName>
</protein>
<accession>A0ABT2LNC7</accession>
<sequence>MAEVVCLHEECESVLLNDKIRSARAGERRDAARDHGSRRTAAHQGATVYLTARLP</sequence>
<gene>
    <name evidence="2" type="ORF">N5A92_13640</name>
</gene>